<dbReference type="RefSeq" id="XP_075090463.1">
    <property type="nucleotide sequence ID" value="XM_075234362.1"/>
</dbReference>
<sequence length="897" mass="101542">MAAKPQLQSGEGSSHWKSSTNITQPKFFKIIFSQHESSRLRIPEDFASRYCKNMLNPVYLEVPSGEVWEVEVVHSQGRICLGIGWQDFSDFYSISRGHFLMFGYNARSHFNVSIFDLSASEIEYPYSSAHGIHTPILHCHETRHAPKRDQSESDDSVEILEGIPRSQKAKAIIPDTVEHSVENLGHCPLGQSSKRKRQEGDVEHDVSNDVHVKRMKVEKLQEDVASPSFTREGQKHGEGTVIEHSVEILDHRPSGHGSKRKGLEGDAEDDVSTDIHTRSIKVEKSREDVASPSFTRKTKESGERCKMHKQQSKSVHNQNKTVMDKERAIAYQRAIAFKSKNPFIIAFMQPSYVLKPYILSISLKFARKYFLESYGNLVLRVPGGGSWSVTRTIGTTNAKIYWKEFVLDNKLKFGDVCVFEVIEGSKLLMDVTIFPAAGRRPMHKIARKEPGFCDSKNKIINTDNFVPCSQSKIVQTKKLKQQRGEEHGEGTEIEHSVEILDHRPLGQGSKRKRPEGETKDDVSIDIHTKSIKVENTQEDVASPSFTRNTKRSEESCRMHKQQSKMVYAKNKTVLDKERSIAYQRAKAFKSENPFVIYFLQPSYVSKPYNLRISFLFSRKYFPEECGNLVLRVPGRGSWPVKYALGISKTQICFSWKAFVLDNKLKFGDVCVFELIKGGSKPILDVTIFRAAESKPMHKIDAKLAGVSDSKKKTIKTENSVPCSQPKIVHSRKLNFEKKQRGDSDCFTSKIKEEFSEDTGKHVQQSKSSCKGSAVAKEMVLAYQRAKAFTSENPFFIYFMQPSYVSSASGTMRLSITLTIARRFFSTKRSDVVLQVSSKRSWAVKCILGTVNAKLTSGWKEFVLDNNLKVGDVCVFERVISTSELLFNVTIFTSAEGM</sequence>
<organism evidence="1 2">
    <name type="scientific">Nicotiana tabacum</name>
    <name type="common">Common tobacco</name>
    <dbReference type="NCBI Taxonomy" id="4097"/>
    <lineage>
        <taxon>Eukaryota</taxon>
        <taxon>Viridiplantae</taxon>
        <taxon>Streptophyta</taxon>
        <taxon>Embryophyta</taxon>
        <taxon>Tracheophyta</taxon>
        <taxon>Spermatophyta</taxon>
        <taxon>Magnoliopsida</taxon>
        <taxon>eudicotyledons</taxon>
        <taxon>Gunneridae</taxon>
        <taxon>Pentapetalae</taxon>
        <taxon>asterids</taxon>
        <taxon>lamiids</taxon>
        <taxon>Solanales</taxon>
        <taxon>Solanaceae</taxon>
        <taxon>Nicotianoideae</taxon>
        <taxon>Nicotianeae</taxon>
        <taxon>Nicotiana</taxon>
    </lineage>
</organism>
<evidence type="ECO:0000313" key="2">
    <source>
        <dbReference type="RefSeq" id="XP_075090463.1"/>
    </source>
</evidence>
<reference evidence="2" key="2">
    <citation type="submission" date="2025-08" db="UniProtKB">
        <authorList>
            <consortium name="RefSeq"/>
        </authorList>
    </citation>
    <scope>IDENTIFICATION</scope>
    <source>
        <tissue evidence="2">Leaf</tissue>
    </source>
</reference>
<proteinExistence type="predicted"/>
<evidence type="ECO:0000313" key="1">
    <source>
        <dbReference type="Proteomes" id="UP000790787"/>
    </source>
</evidence>
<dbReference type="Proteomes" id="UP000790787">
    <property type="component" value="Chromosome 17"/>
</dbReference>
<keyword evidence="1" id="KW-1185">Reference proteome</keyword>
<protein>
    <submittedName>
        <fullName evidence="2">Uncharacterized protein LOC107795106</fullName>
    </submittedName>
</protein>
<gene>
    <name evidence="2" type="primary">LOC107795106</name>
</gene>
<accession>A0AC58SZR6</accession>
<reference evidence="1" key="1">
    <citation type="journal article" date="2014" name="Nat. Commun.">
        <title>The tobacco genome sequence and its comparison with those of tomato and potato.</title>
        <authorList>
            <person name="Sierro N."/>
            <person name="Battey J.N."/>
            <person name="Ouadi S."/>
            <person name="Bakaher N."/>
            <person name="Bovet L."/>
            <person name="Willig A."/>
            <person name="Goepfert S."/>
            <person name="Peitsch M.C."/>
            <person name="Ivanov N.V."/>
        </authorList>
    </citation>
    <scope>NUCLEOTIDE SEQUENCE [LARGE SCALE GENOMIC DNA]</scope>
</reference>
<name>A0AC58SZR6_TOBAC</name>